<protein>
    <recommendedName>
        <fullName evidence="1">RNase III domain-containing protein</fullName>
    </recommendedName>
</protein>
<evidence type="ECO:0000313" key="5">
    <source>
        <dbReference type="Proteomes" id="UP000290189"/>
    </source>
</evidence>
<proteinExistence type="predicted"/>
<keyword evidence="3" id="KW-0496">Mitochondrion</keyword>
<feature type="domain" description="RNase III" evidence="1">
    <location>
        <begin position="55"/>
        <end position="138"/>
    </location>
</feature>
<organism evidence="2 4">
    <name type="scientific">Plasmodiophora brassicae</name>
    <name type="common">Clubroot disease agent</name>
    <dbReference type="NCBI Taxonomy" id="37360"/>
    <lineage>
        <taxon>Eukaryota</taxon>
        <taxon>Sar</taxon>
        <taxon>Rhizaria</taxon>
        <taxon>Endomyxa</taxon>
        <taxon>Phytomyxea</taxon>
        <taxon>Plasmodiophorida</taxon>
        <taxon>Plasmodiophoridae</taxon>
        <taxon>Plasmodiophora</taxon>
    </lineage>
</organism>
<sequence length="230" mass="25694">MSAWRRLLMNHCCVRRRWFSRDRPPRKSAPEADHEPVRPIVFRQRGGDGSAEVEALIGDKLLDVFLYRRLVDQYKCKPFRKAGKMAHIRDRLVSNKALAACGKEFLVPKYISEEHWDVASVHQKGTAVEALLGRMFLKKTFKETDMMDAASEVGKLALRILKASERSLREAAMIEAANAAVHAKAGNLAVKALVARGVNVSTSVAIYIATTSRPAAMAQDDRSVPNRKPK</sequence>
<dbReference type="AlphaFoldDB" id="A0A0G4IQX8"/>
<dbReference type="OrthoDB" id="416741at2759"/>
<dbReference type="EMBL" id="CDSF01000079">
    <property type="protein sequence ID" value="CEO97541.1"/>
    <property type="molecule type" value="Genomic_DNA"/>
</dbReference>
<name>A0A0G4IQX8_PLABS</name>
<dbReference type="InterPro" id="IPR000999">
    <property type="entry name" value="RNase_III_dom"/>
</dbReference>
<accession>A0A0G4IQX8</accession>
<dbReference type="Gene3D" id="1.10.1520.10">
    <property type="entry name" value="Ribonuclease III domain"/>
    <property type="match status" value="1"/>
</dbReference>
<evidence type="ECO:0000259" key="1">
    <source>
        <dbReference type="Pfam" id="PF00636"/>
    </source>
</evidence>
<dbReference type="SUPFAM" id="SSF69065">
    <property type="entry name" value="RNase III domain-like"/>
    <property type="match status" value="1"/>
</dbReference>
<geneLocation type="mitochondrion" evidence="3"/>
<dbReference type="Pfam" id="PF00636">
    <property type="entry name" value="Ribonuclease_3"/>
    <property type="match status" value="1"/>
</dbReference>
<evidence type="ECO:0000313" key="3">
    <source>
        <dbReference type="EMBL" id="SPQ97846.1"/>
    </source>
</evidence>
<evidence type="ECO:0000313" key="2">
    <source>
        <dbReference type="EMBL" id="CEO97541.1"/>
    </source>
</evidence>
<reference evidence="2 4" key="1">
    <citation type="submission" date="2015-02" db="EMBL/GenBank/DDBJ databases">
        <authorList>
            <person name="Chooi Y.-H."/>
        </authorList>
    </citation>
    <scope>NUCLEOTIDE SEQUENCE [LARGE SCALE GENOMIC DNA]</scope>
    <source>
        <strain evidence="2">E3</strain>
    </source>
</reference>
<gene>
    <name evidence="2" type="ORF">PBRA_000886</name>
    <name evidence="3" type="ORF">PLBR_LOCUS5061</name>
</gene>
<dbReference type="Proteomes" id="UP000290189">
    <property type="component" value="Unassembled WGS sequence"/>
</dbReference>
<dbReference type="Proteomes" id="UP000039324">
    <property type="component" value="Unassembled WGS sequence"/>
</dbReference>
<dbReference type="GO" id="GO:0006396">
    <property type="term" value="P:RNA processing"/>
    <property type="evidence" value="ECO:0007669"/>
    <property type="project" value="InterPro"/>
</dbReference>
<dbReference type="GO" id="GO:0004525">
    <property type="term" value="F:ribonuclease III activity"/>
    <property type="evidence" value="ECO:0007669"/>
    <property type="project" value="InterPro"/>
</dbReference>
<keyword evidence="4" id="KW-1185">Reference proteome</keyword>
<dbReference type="InterPro" id="IPR036389">
    <property type="entry name" value="RNase_III_sf"/>
</dbReference>
<reference evidence="3 5" key="2">
    <citation type="submission" date="2018-03" db="EMBL/GenBank/DDBJ databases">
        <authorList>
            <person name="Fogelqvist J."/>
        </authorList>
    </citation>
    <scope>NUCLEOTIDE SEQUENCE [LARGE SCALE GENOMIC DNA]</scope>
</reference>
<evidence type="ECO:0000313" key="4">
    <source>
        <dbReference type="Proteomes" id="UP000039324"/>
    </source>
</evidence>
<dbReference type="EMBL" id="OVEO01000008">
    <property type="protein sequence ID" value="SPQ97846.1"/>
    <property type="molecule type" value="Genomic_DNA"/>
</dbReference>